<evidence type="ECO:0000313" key="4">
    <source>
        <dbReference type="EMBL" id="SIO95270.1"/>
    </source>
</evidence>
<dbReference type="Pfam" id="PF12850">
    <property type="entry name" value="Metallophos_2"/>
    <property type="match status" value="1"/>
</dbReference>
<evidence type="ECO:0000313" key="6">
    <source>
        <dbReference type="Proteomes" id="UP000515264"/>
    </source>
</evidence>
<sequence>MTKFAVLSDIHSNVFALDAVVNHAKSQGVTQFINLGDILYGPIAPKETYQYLFTLNAITISGNQDRQIYQATPEEIESNPTMAFILDELGQAPLEWMKQLPFDLQITNDIYACHGTPTSDLVYLLDNIESGKPEVRADQEIIALLGGISSPMILCGHTHMPRCVELSTGQMVINPGSVGLQAYRDEEPVIHAMQNYSSQASYVTLSKHIGGERHVGDKWDIAFHRVSYDVSQAIDAAQQRGRTDWVQCLRTGRC</sequence>
<reference evidence="3" key="2">
    <citation type="submission" date="2019-11" db="EMBL/GenBank/DDBJ databases">
        <authorList>
            <person name="January G."/>
            <person name="Bunk B."/>
        </authorList>
    </citation>
    <scope>NUCLEOTIDE SEQUENCE</scope>
    <source>
        <strain evidence="3">3.6</strain>
    </source>
</reference>
<dbReference type="AlphaFoldDB" id="A0A1N6M7C9"/>
<comment type="similarity">
    <text evidence="1">Belongs to the metallophosphoesterase superfamily. YfcE family.</text>
</comment>
<dbReference type="InterPro" id="IPR024654">
    <property type="entry name" value="Calcineurin-like_PHP_lpxH"/>
</dbReference>
<feature type="domain" description="Calcineurin-like phosphoesterase" evidence="2">
    <location>
        <begin position="3"/>
        <end position="186"/>
    </location>
</feature>
<dbReference type="RefSeq" id="WP_074373776.1">
    <property type="nucleotide sequence ID" value="NZ_AP024907.1"/>
</dbReference>
<accession>A0A1N6M7C9</accession>
<dbReference type="EMBL" id="FSSB01000018">
    <property type="protein sequence ID" value="SIO95270.1"/>
    <property type="molecule type" value="Genomic_DNA"/>
</dbReference>
<dbReference type="SUPFAM" id="SSF56300">
    <property type="entry name" value="Metallo-dependent phosphatases"/>
    <property type="match status" value="1"/>
</dbReference>
<dbReference type="InterPro" id="IPR011152">
    <property type="entry name" value="Pesterase_MJ0912"/>
</dbReference>
<keyword evidence="6" id="KW-1185">Reference proteome</keyword>
<dbReference type="GO" id="GO:0005737">
    <property type="term" value="C:cytoplasm"/>
    <property type="evidence" value="ECO:0007669"/>
    <property type="project" value="TreeGrafter"/>
</dbReference>
<evidence type="ECO:0000313" key="5">
    <source>
        <dbReference type="Proteomes" id="UP000184774"/>
    </source>
</evidence>
<dbReference type="Proteomes" id="UP000515264">
    <property type="component" value="Chromosome 1"/>
</dbReference>
<dbReference type="PANTHER" id="PTHR42850">
    <property type="entry name" value="METALLOPHOSPHOESTERASE"/>
    <property type="match status" value="1"/>
</dbReference>
<evidence type="ECO:0000259" key="2">
    <source>
        <dbReference type="Pfam" id="PF12850"/>
    </source>
</evidence>
<dbReference type="GO" id="GO:0016791">
    <property type="term" value="F:phosphatase activity"/>
    <property type="evidence" value="ECO:0007669"/>
    <property type="project" value="TreeGrafter"/>
</dbReference>
<evidence type="ECO:0000313" key="3">
    <source>
        <dbReference type="EMBL" id="QMV14001.1"/>
    </source>
</evidence>
<dbReference type="OrthoDB" id="9813918at2"/>
<dbReference type="InterPro" id="IPR029052">
    <property type="entry name" value="Metallo-depent_PP-like"/>
</dbReference>
<dbReference type="Proteomes" id="UP000184774">
    <property type="component" value="Unassembled WGS sequence"/>
</dbReference>
<dbReference type="EMBL" id="CP046268">
    <property type="protein sequence ID" value="QMV14001.1"/>
    <property type="molecule type" value="Genomic_DNA"/>
</dbReference>
<reference evidence="4 5" key="1">
    <citation type="submission" date="2016-12" db="EMBL/GenBank/DDBJ databases">
        <authorList>
            <person name="Song W.-J."/>
            <person name="Kurnit D.M."/>
        </authorList>
    </citation>
    <scope>NUCLEOTIDE SEQUENCE [LARGE SCALE GENOMIC DNA]</scope>
    <source>
        <strain evidence="4 5">CECT 9026</strain>
    </source>
</reference>
<name>A0A1N6M7C9_9VIBR</name>
<dbReference type="CDD" id="cd00838">
    <property type="entry name" value="MPP_superfamily"/>
    <property type="match status" value="1"/>
</dbReference>
<evidence type="ECO:0000256" key="1">
    <source>
        <dbReference type="ARBA" id="ARBA00008950"/>
    </source>
</evidence>
<dbReference type="PANTHER" id="PTHR42850:SF2">
    <property type="entry name" value="BLL5683 PROTEIN"/>
    <property type="match status" value="1"/>
</dbReference>
<organism evidence="4 5">
    <name type="scientific">Vibrio spartinae</name>
    <dbReference type="NCBI Taxonomy" id="1918945"/>
    <lineage>
        <taxon>Bacteria</taxon>
        <taxon>Pseudomonadati</taxon>
        <taxon>Pseudomonadota</taxon>
        <taxon>Gammaproteobacteria</taxon>
        <taxon>Vibrionales</taxon>
        <taxon>Vibrionaceae</taxon>
        <taxon>Vibrio</taxon>
    </lineage>
</organism>
<proteinExistence type="inferred from homology"/>
<protein>
    <submittedName>
        <fullName evidence="4">Phosphodiesterase</fullName>
    </submittedName>
</protein>
<dbReference type="InterPro" id="IPR050126">
    <property type="entry name" value="Ap4A_hydrolase"/>
</dbReference>
<gene>
    <name evidence="4" type="ORF">VSP9026_03012</name>
    <name evidence="3" type="ORF">Vspart_01249</name>
</gene>
<reference evidence="3 6" key="3">
    <citation type="journal article" date="2020" name="J. Nat. Prod.">
        <title>Genomics-Metabolomics Profiling Disclosed Marine Vibrio spartinae 3.6 as a Producer of a New Branched Side Chain Prodigiosin.</title>
        <authorList>
            <person name="Vitale G.A."/>
            <person name="Sciarretta M."/>
            <person name="Palma Esposito F."/>
            <person name="January G.G."/>
            <person name="Giaccio M."/>
            <person name="Bunk B."/>
            <person name="Sproer C."/>
            <person name="Bajerski F."/>
            <person name="Power D."/>
            <person name="Festa C."/>
            <person name="Monti M.C."/>
            <person name="D'Auria M.V."/>
            <person name="de Pascale D."/>
        </authorList>
    </citation>
    <scope>NUCLEOTIDE SEQUENCE [LARGE SCALE GENOMIC DNA]</scope>
    <source>
        <strain evidence="3 6">3.6</strain>
    </source>
</reference>
<dbReference type="PIRSF" id="PIRSF000883">
    <property type="entry name" value="Pesterase_MJ0912"/>
    <property type="match status" value="1"/>
</dbReference>
<dbReference type="Gene3D" id="3.60.21.10">
    <property type="match status" value="1"/>
</dbReference>